<organism evidence="11 12">
    <name type="scientific">Oncorhynchus mykiss</name>
    <name type="common">Rainbow trout</name>
    <name type="synonym">Salmo gairdneri</name>
    <dbReference type="NCBI Taxonomy" id="8022"/>
    <lineage>
        <taxon>Eukaryota</taxon>
        <taxon>Metazoa</taxon>
        <taxon>Chordata</taxon>
        <taxon>Craniata</taxon>
        <taxon>Vertebrata</taxon>
        <taxon>Euteleostomi</taxon>
        <taxon>Actinopterygii</taxon>
        <taxon>Neopterygii</taxon>
        <taxon>Teleostei</taxon>
        <taxon>Protacanthopterygii</taxon>
        <taxon>Salmoniformes</taxon>
        <taxon>Salmonidae</taxon>
        <taxon>Salmoninae</taxon>
        <taxon>Oncorhynchus</taxon>
    </lineage>
</organism>
<dbReference type="Ensembl" id="ENSOMYT00000121619.1">
    <property type="protein sequence ID" value="ENSOMYP00000133965.1"/>
    <property type="gene ID" value="ENSOMYG00000058801.1"/>
</dbReference>
<keyword evidence="8 9" id="KW-0472">Membrane</keyword>
<evidence type="ECO:0000256" key="5">
    <source>
        <dbReference type="ARBA" id="ARBA00022737"/>
    </source>
</evidence>
<feature type="domain" description="C2" evidence="10">
    <location>
        <begin position="1"/>
        <end position="127"/>
    </location>
</feature>
<proteinExistence type="inferred from homology"/>
<dbReference type="PANTHER" id="PTHR45911">
    <property type="entry name" value="C2 DOMAIN-CONTAINING PROTEIN"/>
    <property type="match status" value="1"/>
</dbReference>
<evidence type="ECO:0000256" key="3">
    <source>
        <dbReference type="ARBA" id="ARBA00022692"/>
    </source>
</evidence>
<feature type="domain" description="C2" evidence="10">
    <location>
        <begin position="262"/>
        <end position="377"/>
    </location>
</feature>
<dbReference type="InterPro" id="IPR035892">
    <property type="entry name" value="C2_domain_sf"/>
</dbReference>
<dbReference type="GO" id="GO:0046928">
    <property type="term" value="P:regulation of neurotransmitter secretion"/>
    <property type="evidence" value="ECO:0007669"/>
    <property type="project" value="TreeGrafter"/>
</dbReference>
<dbReference type="GeneTree" id="ENSGT00940000156291"/>
<dbReference type="SMART" id="SM00239">
    <property type="entry name" value="C2"/>
    <property type="match status" value="3"/>
</dbReference>
<dbReference type="InterPro" id="IPR000008">
    <property type="entry name" value="C2_dom"/>
</dbReference>
<evidence type="ECO:0000256" key="8">
    <source>
        <dbReference type="ARBA" id="ARBA00023136"/>
    </source>
</evidence>
<comment type="similarity">
    <text evidence="2">Belongs to the MCTP family.</text>
</comment>
<keyword evidence="3 9" id="KW-0812">Transmembrane</keyword>
<evidence type="ECO:0000256" key="2">
    <source>
        <dbReference type="ARBA" id="ARBA00007923"/>
    </source>
</evidence>
<dbReference type="CDD" id="cd08377">
    <property type="entry name" value="C2C_MCTP_PRT"/>
    <property type="match status" value="1"/>
</dbReference>
<keyword evidence="7 9" id="KW-1133">Transmembrane helix</keyword>
<dbReference type="Gene3D" id="2.60.40.150">
    <property type="entry name" value="C2 domain"/>
    <property type="match status" value="3"/>
</dbReference>
<dbReference type="PANTHER" id="PTHR45911:SF2">
    <property type="entry name" value="MULTIPLE C2 AND TRANSMEMBRANE DOMAIN-CONTAINING PROTEIN 2"/>
    <property type="match status" value="1"/>
</dbReference>
<name>A0A8K9XH94_ONCMY</name>
<dbReference type="InterPro" id="IPR013583">
    <property type="entry name" value="MCTP_C"/>
</dbReference>
<dbReference type="SUPFAM" id="SSF49562">
    <property type="entry name" value="C2 domain (Calcium/lipid-binding domain, CaLB)"/>
    <property type="match status" value="3"/>
</dbReference>
<evidence type="ECO:0000256" key="9">
    <source>
        <dbReference type="SAM" id="Phobius"/>
    </source>
</evidence>
<dbReference type="GO" id="GO:0005509">
    <property type="term" value="F:calcium ion binding"/>
    <property type="evidence" value="ECO:0007669"/>
    <property type="project" value="TreeGrafter"/>
</dbReference>
<keyword evidence="4" id="KW-0479">Metal-binding</keyword>
<dbReference type="PROSITE" id="PS50004">
    <property type="entry name" value="C2"/>
    <property type="match status" value="2"/>
</dbReference>
<comment type="subcellular location">
    <subcellularLocation>
        <location evidence="1">Membrane</location>
        <topology evidence="1">Multi-pass membrane protein</topology>
    </subcellularLocation>
</comment>
<keyword evidence="6" id="KW-0106">Calcium</keyword>
<keyword evidence="12" id="KW-1185">Reference proteome</keyword>
<evidence type="ECO:0000256" key="6">
    <source>
        <dbReference type="ARBA" id="ARBA00022837"/>
    </source>
</evidence>
<evidence type="ECO:0000256" key="1">
    <source>
        <dbReference type="ARBA" id="ARBA00004141"/>
    </source>
</evidence>
<evidence type="ECO:0000313" key="12">
    <source>
        <dbReference type="Proteomes" id="UP000694395"/>
    </source>
</evidence>
<dbReference type="GO" id="GO:0030672">
    <property type="term" value="C:synaptic vesicle membrane"/>
    <property type="evidence" value="ECO:0007669"/>
    <property type="project" value="TreeGrafter"/>
</dbReference>
<reference evidence="11" key="3">
    <citation type="submission" date="2025-09" db="UniProtKB">
        <authorList>
            <consortium name="Ensembl"/>
        </authorList>
    </citation>
    <scope>IDENTIFICATION</scope>
</reference>
<dbReference type="Pfam" id="PF08372">
    <property type="entry name" value="PRT_C"/>
    <property type="match status" value="1"/>
</dbReference>
<reference evidence="11" key="1">
    <citation type="submission" date="2020-07" db="EMBL/GenBank/DDBJ databases">
        <title>A long reads based de novo assembly of the rainbow trout Arlee double haploid line genome.</title>
        <authorList>
            <person name="Gao G."/>
            <person name="Palti Y."/>
        </authorList>
    </citation>
    <scope>NUCLEOTIDE SEQUENCE [LARGE SCALE GENOMIC DNA]</scope>
</reference>
<evidence type="ECO:0000259" key="10">
    <source>
        <dbReference type="PROSITE" id="PS50004"/>
    </source>
</evidence>
<dbReference type="PRINTS" id="PR00360">
    <property type="entry name" value="C2DOMAIN"/>
</dbReference>
<dbReference type="AlphaFoldDB" id="A0A8K9XH94"/>
<feature type="transmembrane region" description="Helical" evidence="9">
    <location>
        <begin position="462"/>
        <end position="489"/>
    </location>
</feature>
<keyword evidence="5" id="KW-0677">Repeat</keyword>
<dbReference type="FunFam" id="2.60.40.150:FF:000019">
    <property type="entry name" value="Multiple C2 and transmembrane domain-containing protein 2 isoform 1"/>
    <property type="match status" value="1"/>
</dbReference>
<protein>
    <submittedName>
        <fullName evidence="11">Multiple C2 domains, transmembrane 2b</fullName>
    </submittedName>
</protein>
<feature type="transmembrane region" description="Helical" evidence="9">
    <location>
        <begin position="566"/>
        <end position="590"/>
    </location>
</feature>
<accession>A0A8K9XH94</accession>
<dbReference type="CDD" id="cd08376">
    <property type="entry name" value="C2B_MCTP_PRT"/>
    <property type="match status" value="1"/>
</dbReference>
<dbReference type="Proteomes" id="UP000694395">
    <property type="component" value="Chromosome 6"/>
</dbReference>
<reference evidence="11" key="2">
    <citation type="submission" date="2025-08" db="UniProtKB">
        <authorList>
            <consortium name="Ensembl"/>
        </authorList>
    </citation>
    <scope>IDENTIFICATION</scope>
</reference>
<evidence type="ECO:0000256" key="7">
    <source>
        <dbReference type="ARBA" id="ARBA00022989"/>
    </source>
</evidence>
<sequence length="642" mass="73772">MLSVSDSTRESQRSYLLSINLKQGRNLVIRDRCGTSDPYVKFKLDGKTLYKSKVVYKNLNPTWNESFSFPVRDLDQRLYIKVGVRTYLMCGAQLSIELTVLSSSSLQSPLAQSGRLSESLRKSQLWSGVVGVTLVEGQDLPEDGPGELFVRFRLGEQRYKSRPKKANPQWRERFDFNRFPEGPGVLEIEVWNKEGRKYEECYGMCEVDLSSVLPNQSQLFTRVLKEGKGRVVFLITLSTCSGVSISDMCAPPLEEPQEREKTLEKYSFKSSFRNLRDVGFLQVKIIKATDLLAADLNGKSDPFCVLELGNDRLQTHTIYKTLNPNWNKVFTFPVKDIHDILELTIFDEDGDKAPDFLGKVAIPLLSIHNGQPICCPLKKEDLGCLSKGSISLELELVFNPVRAAIRTFKPKEKKFMEDNPKFSKKMLARNVYRVRNLYRAVQSTFQYINSCFQWESFQRSLIAFLIFLLAVWHWEFYMLPLCLVLLITWNYLQIASGRANQDLDNMDLGDEDDEDEKESEKRGLMEKIHMVQETVITVQNLLEEIACFGERIKNTFNWSVPFLSNLAFLILVTVTVLTYFIPVRYILLVWGINKFTKKLRAPYAIDNNEVFDFLRRVPSDIQEGSKCLVFQVITSRSDSGSQ</sequence>
<dbReference type="Pfam" id="PF00168">
    <property type="entry name" value="C2"/>
    <property type="match status" value="3"/>
</dbReference>
<evidence type="ECO:0000313" key="11">
    <source>
        <dbReference type="Ensembl" id="ENSOMYP00000133965.1"/>
    </source>
</evidence>
<evidence type="ECO:0000256" key="4">
    <source>
        <dbReference type="ARBA" id="ARBA00022723"/>
    </source>
</evidence>